<dbReference type="InterPro" id="IPR056312">
    <property type="entry name" value="Xre-MbcA-ParS_M"/>
</dbReference>
<dbReference type="Pfam" id="PF23125">
    <property type="entry name" value="Xre-MbcA-ParS_M"/>
    <property type="match status" value="1"/>
</dbReference>
<keyword evidence="4" id="KW-1185">Reference proteome</keyword>
<accession>A0A366F5B0</accession>
<evidence type="ECO:0000259" key="2">
    <source>
        <dbReference type="Pfam" id="PF23125"/>
    </source>
</evidence>
<feature type="region of interest" description="Disordered" evidence="1">
    <location>
        <begin position="1"/>
        <end position="20"/>
    </location>
</feature>
<dbReference type="RefSeq" id="WP_245427976.1">
    <property type="nucleotide sequence ID" value="NZ_QNRK01000023.1"/>
</dbReference>
<comment type="caution">
    <text evidence="3">The sequence shown here is derived from an EMBL/GenBank/DDBJ whole genome shotgun (WGS) entry which is preliminary data.</text>
</comment>
<evidence type="ECO:0000313" key="3">
    <source>
        <dbReference type="EMBL" id="RBP09150.1"/>
    </source>
</evidence>
<sequence length="234" mass="25347">MVTNRARTPAGSPGPVRKTDTVALTPSAMTEIVAVLAKHNPSAPKAAIRRAASVFAATLENGVAHAPIRSRSSHARPMNRAAGDLRRPAALDAPVEESQGEGFGEVLSTDQGRRRVIDYATPVRMEDWAGPVAGPAEIERHFGTRRSTLHEWQKRGAVIGLLRGERKHVYPLAQFVDGRPIEGMSRITKIIANPRAAWLWLVTPHPNGDEASPLERLKQGRTDEVAAAAQQDFG</sequence>
<organism evidence="3 4">
    <name type="scientific">Roseiarcus fermentans</name>
    <dbReference type="NCBI Taxonomy" id="1473586"/>
    <lineage>
        <taxon>Bacteria</taxon>
        <taxon>Pseudomonadati</taxon>
        <taxon>Pseudomonadota</taxon>
        <taxon>Alphaproteobacteria</taxon>
        <taxon>Hyphomicrobiales</taxon>
        <taxon>Roseiarcaceae</taxon>
        <taxon>Roseiarcus</taxon>
    </lineage>
</organism>
<dbReference type="AlphaFoldDB" id="A0A366F5B0"/>
<dbReference type="EMBL" id="QNRK01000023">
    <property type="protein sequence ID" value="RBP09150.1"/>
    <property type="molecule type" value="Genomic_DNA"/>
</dbReference>
<evidence type="ECO:0000313" key="4">
    <source>
        <dbReference type="Proteomes" id="UP000253529"/>
    </source>
</evidence>
<name>A0A366F5B0_9HYPH</name>
<feature type="domain" description="Antitoxin Xre/MbcA/ParS-like middle" evidence="2">
    <location>
        <begin position="132"/>
        <end position="181"/>
    </location>
</feature>
<evidence type="ECO:0000256" key="1">
    <source>
        <dbReference type="SAM" id="MobiDB-lite"/>
    </source>
</evidence>
<proteinExistence type="predicted"/>
<gene>
    <name evidence="3" type="ORF">DFR50_123122</name>
</gene>
<protein>
    <recommendedName>
        <fullName evidence="2">Antitoxin Xre/MbcA/ParS-like middle domain-containing protein</fullName>
    </recommendedName>
</protein>
<dbReference type="Proteomes" id="UP000253529">
    <property type="component" value="Unassembled WGS sequence"/>
</dbReference>
<reference evidence="3 4" key="1">
    <citation type="submission" date="2018-06" db="EMBL/GenBank/DDBJ databases">
        <title>Genomic Encyclopedia of Type Strains, Phase IV (KMG-IV): sequencing the most valuable type-strain genomes for metagenomic binning, comparative biology and taxonomic classification.</title>
        <authorList>
            <person name="Goeker M."/>
        </authorList>
    </citation>
    <scope>NUCLEOTIDE SEQUENCE [LARGE SCALE GENOMIC DNA]</scope>
    <source>
        <strain evidence="3 4">DSM 24875</strain>
    </source>
</reference>